<comment type="subcellular location">
    <subcellularLocation>
        <location evidence="8">Cytoplasm</location>
    </subcellularLocation>
</comment>
<dbReference type="FunFam" id="3.40.50.300:FF:000668">
    <property type="entry name" value="Chromosomal replication initiator protein DnaA"/>
    <property type="match status" value="1"/>
</dbReference>
<dbReference type="GO" id="GO:0005886">
    <property type="term" value="C:plasma membrane"/>
    <property type="evidence" value="ECO:0007669"/>
    <property type="project" value="TreeGrafter"/>
</dbReference>
<comment type="caution">
    <text evidence="15">The sequence shown here is derived from an EMBL/GenBank/DDBJ whole genome shotgun (WGS) entry which is preliminary data.</text>
</comment>
<evidence type="ECO:0000256" key="9">
    <source>
        <dbReference type="NCBIfam" id="TIGR00362"/>
    </source>
</evidence>
<dbReference type="InterPro" id="IPR003593">
    <property type="entry name" value="AAA+_ATPase"/>
</dbReference>
<organism evidence="15 16">
    <name type="scientific">Candidatus Onthomorpha intestinigallinarum</name>
    <dbReference type="NCBI Taxonomy" id="2840880"/>
    <lineage>
        <taxon>Bacteria</taxon>
        <taxon>Pseudomonadati</taxon>
        <taxon>Bacteroidota</taxon>
        <taxon>Bacteroidia</taxon>
        <taxon>Bacteroidales</taxon>
        <taxon>Candidatus Onthomorpha</taxon>
    </lineage>
</organism>
<dbReference type="AlphaFoldDB" id="A0A9D1UGG9"/>
<proteinExistence type="inferred from homology"/>
<dbReference type="PRINTS" id="PR00051">
    <property type="entry name" value="DNAA"/>
</dbReference>
<comment type="function">
    <text evidence="8 10">Plays an essential role in the initiation and regulation of chromosomal replication. ATP-DnaA binds to the origin of replication (oriC) to initiate formation of the DNA replication initiation complex once per cell cycle. Binds the DnaA box (a 9 base pair repeat at the origin) and separates the double-stranded (ds)DNA. Forms a right-handed helical filament on oriC DNA; dsDNA binds to the exterior of the filament while single-stranded (ss)DNA is stabiized in the filament's interior. The ATP-DnaA-oriC complex binds and stabilizes one strand of the AT-rich DNA unwinding element (DUE), permitting loading of DNA polymerase. After initiation quickly degrades to an ADP-DnaA complex that is not apt for DNA replication. Binds acidic phospholipids.</text>
</comment>
<dbReference type="InterPro" id="IPR024633">
    <property type="entry name" value="DnaA_N_dom"/>
</dbReference>
<feature type="domain" description="AAA+ ATPase" evidence="13">
    <location>
        <begin position="173"/>
        <end position="304"/>
    </location>
</feature>
<dbReference type="PANTHER" id="PTHR30050:SF2">
    <property type="entry name" value="CHROMOSOMAL REPLICATION INITIATOR PROTEIN DNAA"/>
    <property type="match status" value="1"/>
</dbReference>
<dbReference type="GO" id="GO:0006275">
    <property type="term" value="P:regulation of DNA replication"/>
    <property type="evidence" value="ECO:0007669"/>
    <property type="project" value="UniProtKB-UniRule"/>
</dbReference>
<feature type="binding site" evidence="8">
    <location>
        <position position="188"/>
    </location>
    <ligand>
        <name>ATP</name>
        <dbReference type="ChEBI" id="CHEBI:30616"/>
    </ligand>
</feature>
<evidence type="ECO:0000256" key="6">
    <source>
        <dbReference type="ARBA" id="ARBA00023121"/>
    </source>
</evidence>
<feature type="region of interest" description="Domain IV, binds dsDNA" evidence="8">
    <location>
        <begin position="358"/>
        <end position="477"/>
    </location>
</feature>
<dbReference type="InterPro" id="IPR013159">
    <property type="entry name" value="DnaA_C"/>
</dbReference>
<comment type="similarity">
    <text evidence="1 8 11">Belongs to the DnaA family.</text>
</comment>
<dbReference type="Gene3D" id="1.10.1750.10">
    <property type="match status" value="1"/>
</dbReference>
<dbReference type="SUPFAM" id="SSF52540">
    <property type="entry name" value="P-loop containing nucleoside triphosphate hydrolases"/>
    <property type="match status" value="1"/>
</dbReference>
<dbReference type="CDD" id="cd06571">
    <property type="entry name" value="Bac_DnaA_C"/>
    <property type="match status" value="1"/>
</dbReference>
<feature type="binding site" evidence="8">
    <location>
        <position position="187"/>
    </location>
    <ligand>
        <name>ATP</name>
        <dbReference type="ChEBI" id="CHEBI:30616"/>
    </ligand>
</feature>
<comment type="domain">
    <text evidence="8">Domain I is involved in oligomerization and binding regulators, domain II is flexibile and of varying length in different bacteria, domain III forms the AAA+ region, while domain IV binds dsDNA.</text>
</comment>
<dbReference type="Proteomes" id="UP000824267">
    <property type="component" value="Unassembled WGS sequence"/>
</dbReference>
<dbReference type="SMART" id="SM00382">
    <property type="entry name" value="AAA"/>
    <property type="match status" value="1"/>
</dbReference>
<protein>
    <recommendedName>
        <fullName evidence="8 9">Chromosomal replication initiator protein DnaA</fullName>
    </recommendedName>
</protein>
<keyword evidence="7 8" id="KW-0238">DNA-binding</keyword>
<keyword evidence="4 8" id="KW-0547">Nucleotide-binding</keyword>
<evidence type="ECO:0000256" key="4">
    <source>
        <dbReference type="ARBA" id="ARBA00022741"/>
    </source>
</evidence>
<keyword evidence="3 8" id="KW-0235">DNA replication</keyword>
<evidence type="ECO:0000259" key="13">
    <source>
        <dbReference type="SMART" id="SM00382"/>
    </source>
</evidence>
<comment type="subunit">
    <text evidence="8">Oligomerizes as a right-handed, spiral filament on DNA at oriC.</text>
</comment>
<dbReference type="SUPFAM" id="SSF48295">
    <property type="entry name" value="TrpR-like"/>
    <property type="match status" value="1"/>
</dbReference>
<reference evidence="15" key="2">
    <citation type="submission" date="2021-04" db="EMBL/GenBank/DDBJ databases">
        <authorList>
            <person name="Gilroy R."/>
        </authorList>
    </citation>
    <scope>NUCLEOTIDE SEQUENCE</scope>
    <source>
        <strain evidence="15">Gambia16-930</strain>
    </source>
</reference>
<dbReference type="InterPro" id="IPR010921">
    <property type="entry name" value="Trp_repressor/repl_initiator"/>
</dbReference>
<evidence type="ECO:0000256" key="12">
    <source>
        <dbReference type="SAM" id="MobiDB-lite"/>
    </source>
</evidence>
<dbReference type="EMBL" id="DXGG01000058">
    <property type="protein sequence ID" value="HIW86954.1"/>
    <property type="molecule type" value="Genomic_DNA"/>
</dbReference>
<evidence type="ECO:0000256" key="5">
    <source>
        <dbReference type="ARBA" id="ARBA00022840"/>
    </source>
</evidence>
<evidence type="ECO:0000256" key="2">
    <source>
        <dbReference type="ARBA" id="ARBA00022490"/>
    </source>
</evidence>
<evidence type="ECO:0000256" key="11">
    <source>
        <dbReference type="RuleBase" id="RU004227"/>
    </source>
</evidence>
<dbReference type="InterPro" id="IPR038454">
    <property type="entry name" value="DnaA_N_sf"/>
</dbReference>
<dbReference type="CDD" id="cd00009">
    <property type="entry name" value="AAA"/>
    <property type="match status" value="1"/>
</dbReference>
<accession>A0A9D1UGG9</accession>
<dbReference type="InterPro" id="IPR013317">
    <property type="entry name" value="DnaA_dom"/>
</dbReference>
<dbReference type="GO" id="GO:0006270">
    <property type="term" value="P:DNA replication initiation"/>
    <property type="evidence" value="ECO:0007669"/>
    <property type="project" value="UniProtKB-UniRule"/>
</dbReference>
<keyword evidence="6 8" id="KW-0446">Lipid-binding</keyword>
<dbReference type="SMART" id="SM00760">
    <property type="entry name" value="Bac_DnaA_C"/>
    <property type="match status" value="1"/>
</dbReference>
<sequence length="477" mass="54243">MQKDCNTVWENCLAFIKDNLPDVHVFETWFKPLQPLKLEKDILTLKVPSMFFYEWIEDNYIDLLRASIRKELGENARLLYSVVMDTGIGDQSTRSVIPSTDKSATRNKPTSIPISSSPMREMLNPFVIPGLRKVKVNSQLNENYSFENFVEGSCNQLARSAGYAVAQNPGKTAFNPLFIHGAVGLGKTHLVHAIGLETKKRFPEKTVLYISAEQFFQQFVDSTKNNNRNDFLQFYQMMIDVLIIDDIQFFANKQGTQEIFFQIFNGLHSANKQLIITSDKSPADLSGLEQRVISRLKWGLSADLQMPDAPTRVEIIKRKLYKDGITMPEEVIEYLAYNVSTSVRELEGALISLLAHSSMSKKEITLDLARQMIDKFVKSNTREISIEYIQKVVCDYFNIPINVMLSKTRKGDVVLARHISMFLSRKHTQSSLAVIGSKCGNKDHATVLHACKSVQNSYDTDKKFRADLDAIEKKINE</sequence>
<dbReference type="NCBIfam" id="TIGR00362">
    <property type="entry name" value="DnaA"/>
    <property type="match status" value="1"/>
</dbReference>
<dbReference type="GO" id="GO:0005737">
    <property type="term" value="C:cytoplasm"/>
    <property type="evidence" value="ECO:0007669"/>
    <property type="project" value="UniProtKB-SubCell"/>
</dbReference>
<dbReference type="PANTHER" id="PTHR30050">
    <property type="entry name" value="CHROMOSOMAL REPLICATION INITIATOR PROTEIN DNAA"/>
    <property type="match status" value="1"/>
</dbReference>
<evidence type="ECO:0000313" key="16">
    <source>
        <dbReference type="Proteomes" id="UP000824267"/>
    </source>
</evidence>
<dbReference type="Pfam" id="PF08299">
    <property type="entry name" value="Bac_DnaA_C"/>
    <property type="match status" value="1"/>
</dbReference>
<reference evidence="15" key="1">
    <citation type="journal article" date="2021" name="PeerJ">
        <title>Extensive microbial diversity within the chicken gut microbiome revealed by metagenomics and culture.</title>
        <authorList>
            <person name="Gilroy R."/>
            <person name="Ravi A."/>
            <person name="Getino M."/>
            <person name="Pursley I."/>
            <person name="Horton D.L."/>
            <person name="Alikhan N.F."/>
            <person name="Baker D."/>
            <person name="Gharbi K."/>
            <person name="Hall N."/>
            <person name="Watson M."/>
            <person name="Adriaenssens E.M."/>
            <person name="Foster-Nyarko E."/>
            <person name="Jarju S."/>
            <person name="Secka A."/>
            <person name="Antonio M."/>
            <person name="Oren A."/>
            <person name="Chaudhuri R.R."/>
            <person name="La Ragione R."/>
            <person name="Hildebrand F."/>
            <person name="Pallen M.J."/>
        </authorList>
    </citation>
    <scope>NUCLEOTIDE SEQUENCE</scope>
    <source>
        <strain evidence="15">Gambia16-930</strain>
    </source>
</reference>
<dbReference type="Gene3D" id="1.10.8.60">
    <property type="match status" value="1"/>
</dbReference>
<evidence type="ECO:0000256" key="8">
    <source>
        <dbReference type="HAMAP-Rule" id="MF_00377"/>
    </source>
</evidence>
<dbReference type="InterPro" id="IPR027417">
    <property type="entry name" value="P-loop_NTPase"/>
</dbReference>
<feature type="region of interest" description="Disordered" evidence="12">
    <location>
        <begin position="94"/>
        <end position="114"/>
    </location>
</feature>
<feature type="binding site" evidence="8">
    <location>
        <position position="186"/>
    </location>
    <ligand>
        <name>ATP</name>
        <dbReference type="ChEBI" id="CHEBI:30616"/>
    </ligand>
</feature>
<comment type="caution">
    <text evidence="8">Lacks conserved residue(s) required for the propagation of feature annotation.</text>
</comment>
<evidence type="ECO:0000256" key="1">
    <source>
        <dbReference type="ARBA" id="ARBA00006583"/>
    </source>
</evidence>
<dbReference type="Gene3D" id="3.30.300.180">
    <property type="match status" value="1"/>
</dbReference>
<evidence type="ECO:0000256" key="3">
    <source>
        <dbReference type="ARBA" id="ARBA00022705"/>
    </source>
</evidence>
<dbReference type="GO" id="GO:0008289">
    <property type="term" value="F:lipid binding"/>
    <property type="evidence" value="ECO:0007669"/>
    <property type="project" value="UniProtKB-KW"/>
</dbReference>
<evidence type="ECO:0000256" key="7">
    <source>
        <dbReference type="ARBA" id="ARBA00023125"/>
    </source>
</evidence>
<evidence type="ECO:0000259" key="14">
    <source>
        <dbReference type="SMART" id="SM00760"/>
    </source>
</evidence>
<evidence type="ECO:0000313" key="15">
    <source>
        <dbReference type="EMBL" id="HIW86954.1"/>
    </source>
</evidence>
<gene>
    <name evidence="8 15" type="primary">dnaA</name>
    <name evidence="15" type="ORF">IAC47_01580</name>
</gene>
<dbReference type="Pfam" id="PF00308">
    <property type="entry name" value="Bac_DnaA"/>
    <property type="match status" value="1"/>
</dbReference>
<dbReference type="GO" id="GO:0005524">
    <property type="term" value="F:ATP binding"/>
    <property type="evidence" value="ECO:0007669"/>
    <property type="project" value="UniProtKB-UniRule"/>
</dbReference>
<evidence type="ECO:0000256" key="10">
    <source>
        <dbReference type="RuleBase" id="RU000577"/>
    </source>
</evidence>
<dbReference type="Pfam" id="PF11638">
    <property type="entry name" value="DnaA_N"/>
    <property type="match status" value="1"/>
</dbReference>
<name>A0A9D1UGG9_9BACT</name>
<feature type="domain" description="Chromosomal replication initiator DnaA C-terminal" evidence="14">
    <location>
        <begin position="385"/>
        <end position="454"/>
    </location>
</feature>
<keyword evidence="2 8" id="KW-0963">Cytoplasm</keyword>
<dbReference type="Gene3D" id="3.40.50.300">
    <property type="entry name" value="P-loop containing nucleotide triphosphate hydrolases"/>
    <property type="match status" value="1"/>
</dbReference>
<dbReference type="GO" id="GO:0003688">
    <property type="term" value="F:DNA replication origin binding"/>
    <property type="evidence" value="ECO:0007669"/>
    <property type="project" value="UniProtKB-UniRule"/>
</dbReference>
<keyword evidence="5 8" id="KW-0067">ATP-binding</keyword>
<dbReference type="InterPro" id="IPR001957">
    <property type="entry name" value="Chromosome_initiator_DnaA"/>
</dbReference>
<feature type="binding site" evidence="8">
    <location>
        <position position="184"/>
    </location>
    <ligand>
        <name>ATP</name>
        <dbReference type="ChEBI" id="CHEBI:30616"/>
    </ligand>
</feature>
<dbReference type="HAMAP" id="MF_00377">
    <property type="entry name" value="DnaA_bact"/>
    <property type="match status" value="1"/>
</dbReference>
<dbReference type="InterPro" id="IPR020591">
    <property type="entry name" value="Chromosome_initiator_DnaA-like"/>
</dbReference>
<feature type="region of interest" description="Domain I, interacts with DnaA modulators" evidence="8">
    <location>
        <begin position="1"/>
        <end position="104"/>
    </location>
</feature>